<evidence type="ECO:0000313" key="3">
    <source>
        <dbReference type="Proteomes" id="UP000248597"/>
    </source>
</evidence>
<dbReference type="EMBL" id="QFPJ01000006">
    <property type="protein sequence ID" value="PZQ23662.1"/>
    <property type="molecule type" value="Genomic_DNA"/>
</dbReference>
<feature type="transmembrane region" description="Helical" evidence="1">
    <location>
        <begin position="127"/>
        <end position="154"/>
    </location>
</feature>
<feature type="transmembrane region" description="Helical" evidence="1">
    <location>
        <begin position="233"/>
        <end position="252"/>
    </location>
</feature>
<feature type="transmembrane region" description="Helical" evidence="1">
    <location>
        <begin position="166"/>
        <end position="182"/>
    </location>
</feature>
<feature type="transmembrane region" description="Helical" evidence="1">
    <location>
        <begin position="44"/>
        <end position="62"/>
    </location>
</feature>
<organism evidence="2 3">
    <name type="scientific">Sphingopyxis macrogoltabida</name>
    <name type="common">Sphingomonas macrogoltabidus</name>
    <dbReference type="NCBI Taxonomy" id="33050"/>
    <lineage>
        <taxon>Bacteria</taxon>
        <taxon>Pseudomonadati</taxon>
        <taxon>Pseudomonadota</taxon>
        <taxon>Alphaproteobacteria</taxon>
        <taxon>Sphingomonadales</taxon>
        <taxon>Sphingomonadaceae</taxon>
        <taxon>Sphingopyxis</taxon>
    </lineage>
</organism>
<accession>A0A2W5L2V8</accession>
<evidence type="ECO:0000313" key="2">
    <source>
        <dbReference type="EMBL" id="PZQ23662.1"/>
    </source>
</evidence>
<name>A0A2W5L2V8_SPHMC</name>
<feature type="transmembrane region" description="Helical" evidence="1">
    <location>
        <begin position="202"/>
        <end position="221"/>
    </location>
</feature>
<evidence type="ECO:0000256" key="1">
    <source>
        <dbReference type="SAM" id="Phobius"/>
    </source>
</evidence>
<feature type="transmembrane region" description="Helical" evidence="1">
    <location>
        <begin position="102"/>
        <end position="121"/>
    </location>
</feature>
<proteinExistence type="predicted"/>
<feature type="transmembrane region" description="Helical" evidence="1">
    <location>
        <begin position="258"/>
        <end position="277"/>
    </location>
</feature>
<dbReference type="Proteomes" id="UP000248597">
    <property type="component" value="Unassembled WGS sequence"/>
</dbReference>
<gene>
    <name evidence="2" type="ORF">DI569_04305</name>
</gene>
<dbReference type="AlphaFoldDB" id="A0A2W5L2V8"/>
<keyword evidence="1" id="KW-0812">Transmembrane</keyword>
<sequence length="291" mass="29426">MPTARDQPVALPPPWLAAAALIAAVASGLLLFRIGGAPSAYVPLNAAALLLALVAMFAVPTGRLGDRGAARIVALCLAGIGATLVSGFDLDGVRRWLPLGPVRLHAAMLLLPAIIAALPRLSDRWQLAAVTAVAVVVMLQPDFAAALALCAGFAASHWRRWREPSMAAGHVVVALCAIGSAFRTDSLAPVRFVENVVVDGWIVHPMLGMLLLAALLLAIGAPAAAKGAARDSAAGVMGAWAGFAAASLVGAYPTPLAGYGPAAILGYGLAMAALRGLSARGGPAGRPGARR</sequence>
<feature type="transmembrane region" description="Helical" evidence="1">
    <location>
        <begin position="15"/>
        <end position="32"/>
    </location>
</feature>
<feature type="transmembrane region" description="Helical" evidence="1">
    <location>
        <begin position="68"/>
        <end position="90"/>
    </location>
</feature>
<comment type="caution">
    <text evidence="2">The sequence shown here is derived from an EMBL/GenBank/DDBJ whole genome shotgun (WGS) entry which is preliminary data.</text>
</comment>
<protein>
    <recommendedName>
        <fullName evidence="4">Cell wall polymerase</fullName>
    </recommendedName>
</protein>
<reference evidence="2 3" key="1">
    <citation type="submission" date="2017-08" db="EMBL/GenBank/DDBJ databases">
        <title>Infants hospitalized years apart are colonized by the same room-sourced microbial strains.</title>
        <authorList>
            <person name="Brooks B."/>
            <person name="Olm M.R."/>
            <person name="Firek B.A."/>
            <person name="Baker R."/>
            <person name="Thomas B.C."/>
            <person name="Morowitz M.J."/>
            <person name="Banfield J.F."/>
        </authorList>
    </citation>
    <scope>NUCLEOTIDE SEQUENCE [LARGE SCALE GENOMIC DNA]</scope>
    <source>
        <strain evidence="2">S2_005_003_R2_47</strain>
    </source>
</reference>
<keyword evidence="1" id="KW-0472">Membrane</keyword>
<evidence type="ECO:0008006" key="4">
    <source>
        <dbReference type="Google" id="ProtNLM"/>
    </source>
</evidence>
<keyword evidence="1" id="KW-1133">Transmembrane helix</keyword>